<dbReference type="EMBL" id="BTSY01000002">
    <property type="protein sequence ID" value="GMT12707.1"/>
    <property type="molecule type" value="Genomic_DNA"/>
</dbReference>
<gene>
    <name evidence="1" type="ORF">PFISCL1PPCAC_4004</name>
</gene>
<organism evidence="1 2">
    <name type="scientific">Pristionchus fissidentatus</name>
    <dbReference type="NCBI Taxonomy" id="1538716"/>
    <lineage>
        <taxon>Eukaryota</taxon>
        <taxon>Metazoa</taxon>
        <taxon>Ecdysozoa</taxon>
        <taxon>Nematoda</taxon>
        <taxon>Chromadorea</taxon>
        <taxon>Rhabditida</taxon>
        <taxon>Rhabditina</taxon>
        <taxon>Diplogasteromorpha</taxon>
        <taxon>Diplogasteroidea</taxon>
        <taxon>Neodiplogasteridae</taxon>
        <taxon>Pristionchus</taxon>
    </lineage>
</organism>
<accession>A0AAV5V1K5</accession>
<protein>
    <submittedName>
        <fullName evidence="1">Uncharacterized protein</fullName>
    </submittedName>
</protein>
<evidence type="ECO:0000313" key="2">
    <source>
        <dbReference type="Proteomes" id="UP001432322"/>
    </source>
</evidence>
<dbReference type="Proteomes" id="UP001432322">
    <property type="component" value="Unassembled WGS sequence"/>
</dbReference>
<reference evidence="1" key="1">
    <citation type="submission" date="2023-10" db="EMBL/GenBank/DDBJ databases">
        <title>Genome assembly of Pristionchus species.</title>
        <authorList>
            <person name="Yoshida K."/>
            <person name="Sommer R.J."/>
        </authorList>
    </citation>
    <scope>NUCLEOTIDE SEQUENCE</scope>
    <source>
        <strain evidence="1">RS5133</strain>
    </source>
</reference>
<keyword evidence="2" id="KW-1185">Reference proteome</keyword>
<feature type="non-terminal residue" evidence="1">
    <location>
        <position position="87"/>
    </location>
</feature>
<proteinExistence type="predicted"/>
<evidence type="ECO:0000313" key="1">
    <source>
        <dbReference type="EMBL" id="GMT12707.1"/>
    </source>
</evidence>
<dbReference type="AlphaFoldDB" id="A0AAV5V1K5"/>
<feature type="non-terminal residue" evidence="1">
    <location>
        <position position="1"/>
    </location>
</feature>
<comment type="caution">
    <text evidence="1">The sequence shown here is derived from an EMBL/GenBank/DDBJ whole genome shotgun (WGS) entry which is preliminary data.</text>
</comment>
<sequence>SQLASLSSSVFANLFFGHYLERTQSILRLPLVDNVSSLYESIYIPLLITQNCRSLRRSPSNIAIHDWLDGYFDTKQMEDGLINLLQC</sequence>
<name>A0AAV5V1K5_9BILA</name>